<accession>B8KVU2</accession>
<dbReference type="HOGENOM" id="CLU_2936110_0_0_6"/>
<keyword evidence="3" id="KW-1185">Reference proteome</keyword>
<dbReference type="RefSeq" id="WP_009019796.1">
    <property type="nucleotide sequence ID" value="NZ_DS999411.1"/>
</dbReference>
<keyword evidence="1" id="KW-1133">Transmembrane helix</keyword>
<gene>
    <name evidence="2" type="ORF">NOR51B_991</name>
</gene>
<sequence>MPLLSLLLFAAVVLGFLSGSLWFFSAALAALLASMYPVVALLIALGGLTYLAYRYYERKH</sequence>
<name>B8KVU2_9GAMM</name>
<evidence type="ECO:0000313" key="2">
    <source>
        <dbReference type="EMBL" id="EED35049.1"/>
    </source>
</evidence>
<dbReference type="EMBL" id="DS999411">
    <property type="protein sequence ID" value="EED35049.1"/>
    <property type="molecule type" value="Genomic_DNA"/>
</dbReference>
<reference evidence="3" key="1">
    <citation type="journal article" date="2013" name="BMC Microbiol.">
        <title>Taxonomy and evolution of bacteriochlorophyll a-containing members of the OM60/NOR5 clade of marine gammaproteobacteria: description of Luminiphilus syltensis gen. nov., sp. nov., reclassification of Haliea rubra as Pseudohaliea rubra gen. nov., comb. nov., and emendation of Chromatocurvus halotolerans.</title>
        <authorList>
            <person name="Spring S."/>
            <person name="Riedel T."/>
            <person name="Sproer C."/>
            <person name="Yan S."/>
            <person name="Harder J."/>
            <person name="Fuchs B.M."/>
        </authorList>
    </citation>
    <scope>NUCLEOTIDE SEQUENCE [LARGE SCALE GENOMIC DNA]</scope>
    <source>
        <strain evidence="3">NOR51-B</strain>
    </source>
</reference>
<evidence type="ECO:0000256" key="1">
    <source>
        <dbReference type="SAM" id="Phobius"/>
    </source>
</evidence>
<feature type="transmembrane region" description="Helical" evidence="1">
    <location>
        <begin position="39"/>
        <end position="56"/>
    </location>
</feature>
<keyword evidence="1" id="KW-0812">Transmembrane</keyword>
<keyword evidence="1" id="KW-0472">Membrane</keyword>
<dbReference type="AlphaFoldDB" id="B8KVU2"/>
<dbReference type="Proteomes" id="UP000004699">
    <property type="component" value="Unassembled WGS sequence"/>
</dbReference>
<organism evidence="2 3">
    <name type="scientific">Luminiphilus syltensis NOR5-1B</name>
    <dbReference type="NCBI Taxonomy" id="565045"/>
    <lineage>
        <taxon>Bacteria</taxon>
        <taxon>Pseudomonadati</taxon>
        <taxon>Pseudomonadota</taxon>
        <taxon>Gammaproteobacteria</taxon>
        <taxon>Cellvibrionales</taxon>
        <taxon>Halieaceae</taxon>
        <taxon>Luminiphilus</taxon>
    </lineage>
</organism>
<evidence type="ECO:0000313" key="3">
    <source>
        <dbReference type="Proteomes" id="UP000004699"/>
    </source>
</evidence>
<proteinExistence type="predicted"/>
<protein>
    <submittedName>
        <fullName evidence="2">Uncharacterized protein</fullName>
    </submittedName>
</protein>
<dbReference type="STRING" id="565045.NOR51B_991"/>